<evidence type="ECO:0000259" key="4">
    <source>
        <dbReference type="Pfam" id="PF13407"/>
    </source>
</evidence>
<dbReference type="RefSeq" id="WP_344870745.1">
    <property type="nucleotide sequence ID" value="NZ_BAABAL010000004.1"/>
</dbReference>
<evidence type="ECO:0000256" key="1">
    <source>
        <dbReference type="ARBA" id="ARBA00004196"/>
    </source>
</evidence>
<dbReference type="PROSITE" id="PS51257">
    <property type="entry name" value="PROKAR_LIPOPROTEIN"/>
    <property type="match status" value="1"/>
</dbReference>
<reference evidence="6" key="1">
    <citation type="journal article" date="2019" name="Int. J. Syst. Evol. Microbiol.">
        <title>The Global Catalogue of Microorganisms (GCM) 10K type strain sequencing project: providing services to taxonomists for standard genome sequencing and annotation.</title>
        <authorList>
            <consortium name="The Broad Institute Genomics Platform"/>
            <consortium name="The Broad Institute Genome Sequencing Center for Infectious Disease"/>
            <person name="Wu L."/>
            <person name="Ma J."/>
        </authorList>
    </citation>
    <scope>NUCLEOTIDE SEQUENCE [LARGE SCALE GENOMIC DNA]</scope>
    <source>
        <strain evidence="6">JCM 17342</strain>
    </source>
</reference>
<proteinExistence type="inferred from homology"/>
<dbReference type="InterPro" id="IPR050555">
    <property type="entry name" value="Bact_Solute-Bind_Prot2"/>
</dbReference>
<sequence>MRTPVTLLLITALAASACTPRHQAPPDPSAGITVAVIAGPLSDPFFGAVKSGAERAAADLRVRVDYLAPAASGELGAELVRLTRSAVANKVSAIALGDYYPDQQDPEIRRAVDAGVTVVLVNSGEPSWQKVGATAYVGQDEQRVGELAGQRMAEAGVRRAVCVNHVPGSPVMAQRCAGLRTALSHVTEITLASAEATNPTATQQAISGALSADPLVDGVFTLGSGFAELAMRAVDSVKRADKVRVATTDLSTGVLESVRDGKLLFAVDQQPYLQGYYGVQVAVQQISHGLRPTTPVRTGPLVVDRANAASVLAHNRDGGIRGAR</sequence>
<dbReference type="SUPFAM" id="SSF53822">
    <property type="entry name" value="Periplasmic binding protein-like I"/>
    <property type="match status" value="1"/>
</dbReference>
<keyword evidence="6" id="KW-1185">Reference proteome</keyword>
<gene>
    <name evidence="5" type="ORF">GCM10022247_04260</name>
</gene>
<feature type="chain" id="PRO_5045745748" evidence="3">
    <location>
        <begin position="24"/>
        <end position="324"/>
    </location>
</feature>
<keyword evidence="3" id="KW-0732">Signal</keyword>
<accession>A0ABP7QXL9</accession>
<evidence type="ECO:0000313" key="6">
    <source>
        <dbReference type="Proteomes" id="UP001501747"/>
    </source>
</evidence>
<dbReference type="PANTHER" id="PTHR30036">
    <property type="entry name" value="D-XYLOSE-BINDING PERIPLASMIC PROTEIN"/>
    <property type="match status" value="1"/>
</dbReference>
<dbReference type="InterPro" id="IPR028082">
    <property type="entry name" value="Peripla_BP_I"/>
</dbReference>
<name>A0ABP7QXL9_9PSEU</name>
<evidence type="ECO:0000256" key="2">
    <source>
        <dbReference type="ARBA" id="ARBA00007639"/>
    </source>
</evidence>
<dbReference type="Proteomes" id="UP001501747">
    <property type="component" value="Unassembled WGS sequence"/>
</dbReference>
<dbReference type="EMBL" id="BAABAL010000004">
    <property type="protein sequence ID" value="GAA3988914.1"/>
    <property type="molecule type" value="Genomic_DNA"/>
</dbReference>
<evidence type="ECO:0000256" key="3">
    <source>
        <dbReference type="SAM" id="SignalP"/>
    </source>
</evidence>
<feature type="signal peptide" evidence="3">
    <location>
        <begin position="1"/>
        <end position="23"/>
    </location>
</feature>
<dbReference type="PANTHER" id="PTHR30036:SF7">
    <property type="entry name" value="ABC TRANSPORTER PERIPLASMIC-BINDING PROTEIN YPHF"/>
    <property type="match status" value="1"/>
</dbReference>
<evidence type="ECO:0000313" key="5">
    <source>
        <dbReference type="EMBL" id="GAA3988914.1"/>
    </source>
</evidence>
<organism evidence="5 6">
    <name type="scientific">Allokutzneria multivorans</name>
    <dbReference type="NCBI Taxonomy" id="1142134"/>
    <lineage>
        <taxon>Bacteria</taxon>
        <taxon>Bacillati</taxon>
        <taxon>Actinomycetota</taxon>
        <taxon>Actinomycetes</taxon>
        <taxon>Pseudonocardiales</taxon>
        <taxon>Pseudonocardiaceae</taxon>
        <taxon>Allokutzneria</taxon>
    </lineage>
</organism>
<protein>
    <submittedName>
        <fullName evidence="5">Sugar ABC transporter substrate-binding protein</fullName>
    </submittedName>
</protein>
<feature type="domain" description="Periplasmic binding protein" evidence="4">
    <location>
        <begin position="34"/>
        <end position="287"/>
    </location>
</feature>
<dbReference type="Pfam" id="PF13407">
    <property type="entry name" value="Peripla_BP_4"/>
    <property type="match status" value="1"/>
</dbReference>
<comment type="similarity">
    <text evidence="2">Belongs to the bacterial solute-binding protein 2 family.</text>
</comment>
<dbReference type="InterPro" id="IPR025997">
    <property type="entry name" value="SBP_2_dom"/>
</dbReference>
<comment type="caution">
    <text evidence="5">The sequence shown here is derived from an EMBL/GenBank/DDBJ whole genome shotgun (WGS) entry which is preliminary data.</text>
</comment>
<comment type="subcellular location">
    <subcellularLocation>
        <location evidence="1">Cell envelope</location>
    </subcellularLocation>
</comment>
<dbReference type="Gene3D" id="3.40.50.2300">
    <property type="match status" value="2"/>
</dbReference>